<evidence type="ECO:0000313" key="2">
    <source>
        <dbReference type="EMBL" id="OWK40342.1"/>
    </source>
</evidence>
<dbReference type="Proteomes" id="UP000214646">
    <property type="component" value="Unassembled WGS sequence"/>
</dbReference>
<feature type="domain" description="Transposase DDE" evidence="1">
    <location>
        <begin position="14"/>
        <end position="186"/>
    </location>
</feature>
<proteinExistence type="predicted"/>
<gene>
    <name evidence="2" type="ORF">FRUB_05261</name>
</gene>
<dbReference type="AlphaFoldDB" id="A0A225DFS5"/>
<evidence type="ECO:0000313" key="3">
    <source>
        <dbReference type="Proteomes" id="UP000214646"/>
    </source>
</evidence>
<accession>A0A225DFS5</accession>
<dbReference type="Pfam" id="PF13701">
    <property type="entry name" value="DDE_Tnp_1_4"/>
    <property type="match status" value="1"/>
</dbReference>
<sequence length="223" mass="25095">MTACLPSYFTFQNLGPRDVIADFHGGRITSDARAFLLREVDTRFEFLDAFATCFTDHRDPNRIEHTLVALVKPRVFGLCLGYEDLNDHDRLRHDALLAVLIGVTDPLGHDRTRPADRGKPLAGKSTLNRLELTPVGADEDSRYHKIVAHIDRIADLLPDVFVRQHATLPRRIILDLDATDDPLHGRLLGPTRAVLSRVLRPLLLPPAEHLRRRLLAGRHPAAE</sequence>
<evidence type="ECO:0000259" key="1">
    <source>
        <dbReference type="Pfam" id="PF13701"/>
    </source>
</evidence>
<protein>
    <submittedName>
        <fullName evidence="2">Mobile element protein</fullName>
    </submittedName>
</protein>
<dbReference type="InterPro" id="IPR025668">
    <property type="entry name" value="Tnp_DDE_dom"/>
</dbReference>
<comment type="caution">
    <text evidence="2">The sequence shown here is derived from an EMBL/GenBank/DDBJ whole genome shotgun (WGS) entry which is preliminary data.</text>
</comment>
<dbReference type="EMBL" id="NIDE01000008">
    <property type="protein sequence ID" value="OWK40342.1"/>
    <property type="molecule type" value="Genomic_DNA"/>
</dbReference>
<organism evidence="2 3">
    <name type="scientific">Fimbriiglobus ruber</name>
    <dbReference type="NCBI Taxonomy" id="1908690"/>
    <lineage>
        <taxon>Bacteria</taxon>
        <taxon>Pseudomonadati</taxon>
        <taxon>Planctomycetota</taxon>
        <taxon>Planctomycetia</taxon>
        <taxon>Gemmatales</taxon>
        <taxon>Gemmataceae</taxon>
        <taxon>Fimbriiglobus</taxon>
    </lineage>
</organism>
<dbReference type="RefSeq" id="WP_088256273.1">
    <property type="nucleotide sequence ID" value="NZ_NIDE01000008.1"/>
</dbReference>
<reference evidence="3" key="1">
    <citation type="submission" date="2017-06" db="EMBL/GenBank/DDBJ databases">
        <title>Genome analysis of Fimbriiglobus ruber SP5, the first member of the order Planctomycetales with confirmed chitinolytic capability.</title>
        <authorList>
            <person name="Ravin N.V."/>
            <person name="Rakitin A.L."/>
            <person name="Ivanova A.A."/>
            <person name="Beletsky A.V."/>
            <person name="Kulichevskaya I.S."/>
            <person name="Mardanov A.V."/>
            <person name="Dedysh S.N."/>
        </authorList>
    </citation>
    <scope>NUCLEOTIDE SEQUENCE [LARGE SCALE GENOMIC DNA]</scope>
    <source>
        <strain evidence="3">SP5</strain>
    </source>
</reference>
<name>A0A225DFS5_9BACT</name>
<dbReference type="OrthoDB" id="232723at2"/>
<keyword evidence="3" id="KW-1185">Reference proteome</keyword>